<dbReference type="PANTHER" id="PTHR46577">
    <property type="entry name" value="HTH-TYPE TRANSCRIPTIONAL REGULATORY PROTEIN GABR"/>
    <property type="match status" value="1"/>
</dbReference>
<dbReference type="Proteomes" id="UP000078572">
    <property type="component" value="Chromosome 2"/>
</dbReference>
<dbReference type="Pfam" id="PF00155">
    <property type="entry name" value="Aminotran_1_2"/>
    <property type="match status" value="1"/>
</dbReference>
<dbReference type="OrthoDB" id="9804020at2"/>
<name>A0A192A3C3_9RALS</name>
<evidence type="ECO:0000256" key="5">
    <source>
        <dbReference type="ARBA" id="ARBA00023163"/>
    </source>
</evidence>
<dbReference type="InterPro" id="IPR015424">
    <property type="entry name" value="PyrdxlP-dep_Trfase"/>
</dbReference>
<keyword evidence="2" id="KW-0663">Pyridoxal phosphate</keyword>
<dbReference type="Gene3D" id="3.40.640.10">
    <property type="entry name" value="Type I PLP-dependent aspartate aminotransferase-like (Major domain)"/>
    <property type="match status" value="1"/>
</dbReference>
<dbReference type="InterPro" id="IPR036388">
    <property type="entry name" value="WH-like_DNA-bd_sf"/>
</dbReference>
<dbReference type="EMBL" id="CP016023">
    <property type="protein sequence ID" value="ANJ74879.1"/>
    <property type="molecule type" value="Genomic_DNA"/>
</dbReference>
<evidence type="ECO:0000256" key="4">
    <source>
        <dbReference type="ARBA" id="ARBA00023125"/>
    </source>
</evidence>
<dbReference type="Gene3D" id="3.90.1150.10">
    <property type="entry name" value="Aspartate Aminotransferase, domain 1"/>
    <property type="match status" value="1"/>
</dbReference>
<sequence length="465" mass="49998">MKSMQDAADAPTGQWALRITPGRGARYQQIVNYIEQAIGDGRLRPGDRVPPQRDLAKTLGVDLTTVTRAYAEAKRRNLVDAKGALGTFIAAPRAELAAVVDMSMNVPPPPAQVDFDDMLRRGLSQVLLRSDPHLLMTYHLGGGSPADRVAGARWLGQMMGPVEPSRVVVCPGAQAALAALIQSLTRPGNGIAAEPLAYPGLRSAALQLDRKVVAIECDAAGMRPDALAAACAGGVRLIYLNPTMQNPTTHTMPMSRRKELARVAAKYKARIIEDDPYWLLSTDAPPPIASIAPELTCYVATLSKTLSPGLRTAYVLLPEDGVTGEGFLAALRSFALMSMPLAVALSTQWIHDGSAQTLLEGIRTEARARQDIANRWLSGIGQLPPTGIHVWHTLPDHWSAEQLTKAALAEALRVTPSDVFYNGPTPPNAIRISLGGVQDKAELSLALRKLATLLERRPAYHQVVV</sequence>
<protein>
    <submittedName>
        <fullName evidence="6">GntR family transcriptional regulator</fullName>
    </submittedName>
</protein>
<keyword evidence="4" id="KW-0238">DNA-binding</keyword>
<dbReference type="SMART" id="SM00345">
    <property type="entry name" value="HTH_GNTR"/>
    <property type="match status" value="1"/>
</dbReference>
<dbReference type="Gene3D" id="1.10.10.10">
    <property type="entry name" value="Winged helix-like DNA-binding domain superfamily/Winged helix DNA-binding domain"/>
    <property type="match status" value="1"/>
</dbReference>
<gene>
    <name evidence="6" type="ORF">A9Y76_20215</name>
</gene>
<dbReference type="PANTHER" id="PTHR46577:SF1">
    <property type="entry name" value="HTH-TYPE TRANSCRIPTIONAL REGULATORY PROTEIN GABR"/>
    <property type="match status" value="1"/>
</dbReference>
<keyword evidence="3" id="KW-0805">Transcription regulation</keyword>
<dbReference type="Pfam" id="PF00392">
    <property type="entry name" value="GntR"/>
    <property type="match status" value="1"/>
</dbReference>
<dbReference type="InterPro" id="IPR015422">
    <property type="entry name" value="PyrdxlP-dep_Trfase_small"/>
</dbReference>
<dbReference type="GO" id="GO:0003677">
    <property type="term" value="F:DNA binding"/>
    <property type="evidence" value="ECO:0007669"/>
    <property type="project" value="UniProtKB-KW"/>
</dbReference>
<proteinExistence type="inferred from homology"/>
<reference evidence="7" key="1">
    <citation type="submission" date="2016-06" db="EMBL/GenBank/DDBJ databases">
        <authorList>
            <person name="Xu Y."/>
            <person name="Nagy A."/>
            <person name="Yan X."/>
            <person name="Kim S.W."/>
            <person name="Haley B."/>
            <person name="Liu N.T."/>
            <person name="Nou X."/>
        </authorList>
    </citation>
    <scope>NUCLEOTIDE SEQUENCE [LARGE SCALE GENOMIC DNA]</scope>
    <source>
        <strain evidence="7">ATCC 49129</strain>
    </source>
</reference>
<evidence type="ECO:0000256" key="1">
    <source>
        <dbReference type="ARBA" id="ARBA00005384"/>
    </source>
</evidence>
<dbReference type="GO" id="GO:0030170">
    <property type="term" value="F:pyridoxal phosphate binding"/>
    <property type="evidence" value="ECO:0007669"/>
    <property type="project" value="InterPro"/>
</dbReference>
<dbReference type="CDD" id="cd07377">
    <property type="entry name" value="WHTH_GntR"/>
    <property type="match status" value="1"/>
</dbReference>
<dbReference type="InterPro" id="IPR051446">
    <property type="entry name" value="HTH_trans_reg/aminotransferase"/>
</dbReference>
<evidence type="ECO:0000313" key="6">
    <source>
        <dbReference type="EMBL" id="ANJ74879.1"/>
    </source>
</evidence>
<dbReference type="CDD" id="cd00609">
    <property type="entry name" value="AAT_like"/>
    <property type="match status" value="1"/>
</dbReference>
<evidence type="ECO:0000256" key="3">
    <source>
        <dbReference type="ARBA" id="ARBA00023015"/>
    </source>
</evidence>
<evidence type="ECO:0000313" key="7">
    <source>
        <dbReference type="Proteomes" id="UP000078572"/>
    </source>
</evidence>
<dbReference type="InterPro" id="IPR036390">
    <property type="entry name" value="WH_DNA-bd_sf"/>
</dbReference>
<dbReference type="SUPFAM" id="SSF46785">
    <property type="entry name" value="Winged helix' DNA-binding domain"/>
    <property type="match status" value="1"/>
</dbReference>
<dbReference type="InterPro" id="IPR000524">
    <property type="entry name" value="Tscrpt_reg_HTH_GntR"/>
</dbReference>
<keyword evidence="7" id="KW-1185">Reference proteome</keyword>
<organism evidence="6 7">
    <name type="scientific">Ralstonia insidiosa</name>
    <dbReference type="NCBI Taxonomy" id="190721"/>
    <lineage>
        <taxon>Bacteria</taxon>
        <taxon>Pseudomonadati</taxon>
        <taxon>Pseudomonadota</taxon>
        <taxon>Betaproteobacteria</taxon>
        <taxon>Burkholderiales</taxon>
        <taxon>Burkholderiaceae</taxon>
        <taxon>Ralstonia</taxon>
    </lineage>
</organism>
<dbReference type="AlphaFoldDB" id="A0A192A3C3"/>
<comment type="similarity">
    <text evidence="1">In the C-terminal section; belongs to the class-I pyridoxal-phosphate-dependent aminotransferase family.</text>
</comment>
<dbReference type="SUPFAM" id="SSF53383">
    <property type="entry name" value="PLP-dependent transferases"/>
    <property type="match status" value="1"/>
</dbReference>
<evidence type="ECO:0000256" key="2">
    <source>
        <dbReference type="ARBA" id="ARBA00022898"/>
    </source>
</evidence>
<keyword evidence="5" id="KW-0804">Transcription</keyword>
<dbReference type="GO" id="GO:0003700">
    <property type="term" value="F:DNA-binding transcription factor activity"/>
    <property type="evidence" value="ECO:0007669"/>
    <property type="project" value="InterPro"/>
</dbReference>
<dbReference type="InterPro" id="IPR004839">
    <property type="entry name" value="Aminotransferase_I/II_large"/>
</dbReference>
<dbReference type="InterPro" id="IPR015421">
    <property type="entry name" value="PyrdxlP-dep_Trfase_major"/>
</dbReference>
<dbReference type="PROSITE" id="PS50949">
    <property type="entry name" value="HTH_GNTR"/>
    <property type="match status" value="1"/>
</dbReference>
<accession>A0A192A3C3</accession>